<protein>
    <submittedName>
        <fullName evidence="2">Lysophospholipase L1-like esterase</fullName>
    </submittedName>
</protein>
<name>A0A4R6Q0A6_9FIRM</name>
<dbReference type="InterPro" id="IPR013830">
    <property type="entry name" value="SGNH_hydro"/>
</dbReference>
<proteinExistence type="predicted"/>
<evidence type="ECO:0000313" key="3">
    <source>
        <dbReference type="Proteomes" id="UP000295500"/>
    </source>
</evidence>
<dbReference type="InterPro" id="IPR051532">
    <property type="entry name" value="Ester_Hydrolysis_Enzymes"/>
</dbReference>
<reference evidence="2 3" key="1">
    <citation type="submission" date="2019-03" db="EMBL/GenBank/DDBJ databases">
        <title>Genomic Encyclopedia of Type Strains, Phase IV (KMG-IV): sequencing the most valuable type-strain genomes for metagenomic binning, comparative biology and taxonomic classification.</title>
        <authorList>
            <person name="Goeker M."/>
        </authorList>
    </citation>
    <scope>NUCLEOTIDE SEQUENCE [LARGE SCALE GENOMIC DNA]</scope>
    <source>
        <strain evidence="2 3">DSM 28287</strain>
    </source>
</reference>
<accession>A0A4R6Q0A6</accession>
<evidence type="ECO:0000259" key="1">
    <source>
        <dbReference type="Pfam" id="PF13472"/>
    </source>
</evidence>
<dbReference type="EMBL" id="SNXO01000021">
    <property type="protein sequence ID" value="TDP54571.1"/>
    <property type="molecule type" value="Genomic_DNA"/>
</dbReference>
<dbReference type="InterPro" id="IPR036514">
    <property type="entry name" value="SGNH_hydro_sf"/>
</dbReference>
<sequence>MNICVFGDSITKGVVFDEAKGKYVFLKDSFINLTSADTGVKIKNFAKFGSTTVKGSEIMNKHEDTLGDYDYTLLEFGGNDCDLLWNEIAETPQDEHLPLVPLDKFRQLYLSMIARVRAAGSTPVMMSLPPLVADKFFGWVSKGLDKDNILEFLKGDKEYIYRWHEGYNDMVNEIAREQNVPVIDIRSAVLQQPDYESLVCLDGMHPNGKGHKVIADYLEKAIEDLFRSNNAADQKAC</sequence>
<dbReference type="PANTHER" id="PTHR30383">
    <property type="entry name" value="THIOESTERASE 1/PROTEASE 1/LYSOPHOSPHOLIPASE L1"/>
    <property type="match status" value="1"/>
</dbReference>
<dbReference type="Pfam" id="PF13472">
    <property type="entry name" value="Lipase_GDSL_2"/>
    <property type="match status" value="1"/>
</dbReference>
<keyword evidence="3" id="KW-1185">Reference proteome</keyword>
<dbReference type="Gene3D" id="3.40.50.1110">
    <property type="entry name" value="SGNH hydrolase"/>
    <property type="match status" value="1"/>
</dbReference>
<dbReference type="AlphaFoldDB" id="A0A4R6Q0A6"/>
<organism evidence="2 3">
    <name type="scientific">Aminicella lysinilytica</name>
    <dbReference type="NCBI Taxonomy" id="433323"/>
    <lineage>
        <taxon>Bacteria</taxon>
        <taxon>Bacillati</taxon>
        <taxon>Bacillota</taxon>
        <taxon>Clostridia</taxon>
        <taxon>Peptostreptococcales</taxon>
        <taxon>Anaerovoracaceae</taxon>
        <taxon>Aminicella</taxon>
    </lineage>
</organism>
<dbReference type="RefSeq" id="WP_133528636.1">
    <property type="nucleotide sequence ID" value="NZ_SNXO01000021.1"/>
</dbReference>
<dbReference type="Proteomes" id="UP000295500">
    <property type="component" value="Unassembled WGS sequence"/>
</dbReference>
<dbReference type="CDD" id="cd00229">
    <property type="entry name" value="SGNH_hydrolase"/>
    <property type="match status" value="1"/>
</dbReference>
<dbReference type="SUPFAM" id="SSF52266">
    <property type="entry name" value="SGNH hydrolase"/>
    <property type="match status" value="1"/>
</dbReference>
<evidence type="ECO:0000313" key="2">
    <source>
        <dbReference type="EMBL" id="TDP54571.1"/>
    </source>
</evidence>
<comment type="caution">
    <text evidence="2">The sequence shown here is derived from an EMBL/GenBank/DDBJ whole genome shotgun (WGS) entry which is preliminary data.</text>
</comment>
<feature type="domain" description="SGNH hydrolase-type esterase" evidence="1">
    <location>
        <begin position="5"/>
        <end position="213"/>
    </location>
</feature>
<dbReference type="OrthoDB" id="2513075at2"/>
<gene>
    <name evidence="2" type="ORF">EV211_12123</name>
</gene>
<dbReference type="PANTHER" id="PTHR30383:SF5">
    <property type="entry name" value="SGNH HYDROLASE-TYPE ESTERASE DOMAIN-CONTAINING PROTEIN"/>
    <property type="match status" value="1"/>
</dbReference>
<dbReference type="GO" id="GO:0004622">
    <property type="term" value="F:phosphatidylcholine lysophospholipase activity"/>
    <property type="evidence" value="ECO:0007669"/>
    <property type="project" value="TreeGrafter"/>
</dbReference>